<reference evidence="15" key="3">
    <citation type="submission" date="2015-06" db="EMBL/GenBank/DDBJ databases">
        <authorList>
            <person name="Diene S.M."/>
            <person name="Von Dach E."/>
            <person name="Fankhauser C."/>
            <person name="Schrenzel J."/>
            <person name="Harbarth S."/>
            <person name="Francois P."/>
        </authorList>
    </citation>
    <scope>NUCLEOTIDE SEQUENCE</scope>
    <source>
        <strain evidence="15">MRSA_S26</strain>
    </source>
</reference>
<dbReference type="Pfam" id="PF03205">
    <property type="entry name" value="MobB"/>
    <property type="match status" value="1"/>
</dbReference>
<evidence type="ECO:0000313" key="16">
    <source>
        <dbReference type="EMBL" id="MCE3362977.1"/>
    </source>
</evidence>
<evidence type="ECO:0000313" key="20">
    <source>
        <dbReference type="EMBL" id="NUY13735.1"/>
    </source>
</evidence>
<accession>A0A0D1HYT8</accession>
<sequence>MILQIVGYKKSGKTTLMRHIVSFLKSHGYTVATIKHHGHGKEDIQLQDSDVDHMKHFEAGADQSIVQGFQYQQTVTRVDNQNLTQIIEKSVTIDTNIVLVEGFKNADFEKVVVYRNEEELQVLQQLSNVCYSINVREHEDFTAFEQWLLNKIKNDCDTQLT</sequence>
<reference evidence="20 38" key="9">
    <citation type="journal article" date="2020" name="J. Antimicrob. Chemother.">
        <title>Detection of heterogeneous vancomycin intermediate resistance in MRSA isolates from Latin America.</title>
        <authorList>
            <person name="Castro B.E."/>
            <person name="Berrio M."/>
            <person name="Vargas M.L."/>
            <person name="Carvajal L.P."/>
            <person name="Millan L.V."/>
            <person name="Rios R."/>
            <person name="Hernandez A.K."/>
            <person name="Rincon S."/>
            <person name="Cubides P."/>
            <person name="Forero E."/>
            <person name="Dinh A."/>
            <person name="Seas C."/>
            <person name="Munita J.M."/>
            <person name="Arias C.A."/>
            <person name="Reyes J."/>
            <person name="Diaz L."/>
        </authorList>
    </citation>
    <scope>NUCLEOTIDE SEQUENCE [LARGE SCALE GENOMIC DNA]</scope>
    <source>
        <strain evidence="20 38">UE1097</strain>
    </source>
</reference>
<evidence type="ECO:0000313" key="9">
    <source>
        <dbReference type="EMBL" id="CAC5784965.1"/>
    </source>
</evidence>
<dbReference type="InterPro" id="IPR052539">
    <property type="entry name" value="MGD_biosynthesis_adapter"/>
</dbReference>
<evidence type="ECO:0000313" key="36">
    <source>
        <dbReference type="Proteomes" id="UP000505390"/>
    </source>
</evidence>
<dbReference type="EMBL" id="CACTOE010000006">
    <property type="protein sequence ID" value="CAA4109564.1"/>
    <property type="molecule type" value="Genomic_DNA"/>
</dbReference>
<dbReference type="Proteomes" id="UP000294017">
    <property type="component" value="Unassembled WGS sequence"/>
</dbReference>
<dbReference type="InterPro" id="IPR027417">
    <property type="entry name" value="P-loop_NTPase"/>
</dbReference>
<reference evidence="34 35" key="7">
    <citation type="submission" date="2019-11" db="EMBL/GenBank/DDBJ databases">
        <title>Implementation of targeted gown and glove precautions to prevent Staphylococcus aureus acquisition in community-based nursing homes.</title>
        <authorList>
            <person name="Stine O.C."/>
        </authorList>
    </citation>
    <scope>NUCLEOTIDE SEQUENCE [LARGE SCALE GENOMIC DNA]</scope>
    <source>
        <strain evidence="18 35">S_1081.LBCF.DN</strain>
        <strain evidence="17 34">S_2062.LAUP.DI</strain>
    </source>
</reference>
<name>A0A0D1HYT8_STAAU</name>
<dbReference type="Proteomes" id="UP000507112">
    <property type="component" value="Unassembled WGS sequence"/>
</dbReference>
<dbReference type="SMR" id="A0A0D1HYT8"/>
<feature type="domain" description="Molybdopterin-guanine dinucleotide biosynthesis protein B (MobB)" evidence="1">
    <location>
        <begin position="2"/>
        <end position="123"/>
    </location>
</feature>
<accession>A0A0D3QAA8</accession>
<reference evidence="12 23" key="2">
    <citation type="submission" date="2015-01" db="EMBL/GenBank/DDBJ databases">
        <title>Characterization of Swiss Staphylococcus aureus strains involved in food poisoning.</title>
        <authorList>
            <person name="Crovadore J."/>
            <person name="Chablais R."/>
            <person name="Tonacini J."/>
            <person name="Schnyder B."/>
            <person name="Lefort F."/>
        </authorList>
    </citation>
    <scope>NUCLEOTIDE SEQUENCE [LARGE SCALE GENOMIC DNA]</scope>
    <source>
        <strain evidence="12 23">SA-120</strain>
    </source>
</reference>
<protein>
    <submittedName>
        <fullName evidence="14">Molybdopterin-guanine dinucleotide biosynthesis protein B</fullName>
    </submittedName>
</protein>
<evidence type="ECO:0000313" key="37">
    <source>
        <dbReference type="Proteomes" id="UP000507112"/>
    </source>
</evidence>
<dbReference type="InterPro" id="IPR004435">
    <property type="entry name" value="MobB_dom"/>
</dbReference>
<evidence type="ECO:0000313" key="18">
    <source>
        <dbReference type="EMBL" id="MVM09321.1"/>
    </source>
</evidence>
<dbReference type="EMBL" id="LFVP01000004">
    <property type="protein sequence ID" value="KSA80071.1"/>
    <property type="molecule type" value="Genomic_DNA"/>
</dbReference>
<evidence type="ECO:0000313" key="12">
    <source>
        <dbReference type="EMBL" id="KIT97521.1"/>
    </source>
</evidence>
<dbReference type="Proteomes" id="UP000466646">
    <property type="component" value="Unassembled WGS sequence"/>
</dbReference>
<reference evidence="27 28" key="8">
    <citation type="submission" date="2019-12" db="EMBL/GenBank/DDBJ databases">
        <authorList>
            <consortium name="Pathogen Informatics"/>
        </authorList>
    </citation>
    <scope>NUCLEOTIDE SEQUENCE [LARGE SCALE GENOMIC DNA]</scope>
    <source>
        <strain evidence="10 37">MOS105</strain>
        <strain evidence="11">NCTC13131</strain>
        <strain evidence="4 30">S040_N01_C01</strain>
        <strain evidence="3 28">S087_N01_C01</strain>
        <strain evidence="9 36">SG160</strain>
        <strain evidence="7 32">T012_N10_C04</strain>
        <strain evidence="5 27">T012_N16_C08</strain>
        <strain evidence="6 29">T065_N03_C06</strain>
        <strain evidence="8 31">T197_A02_C01</strain>
    </source>
</reference>
<dbReference type="EMBL" id="CP023391">
    <property type="protein sequence ID" value="ATC72448.1"/>
    <property type="molecule type" value="Genomic_DNA"/>
</dbReference>
<gene>
    <name evidence="2" type="primary">mobB</name>
    <name evidence="15" type="ORF">ACR79_07675</name>
    <name evidence="2" type="ORF">CNH36_12740</name>
    <name evidence="21" type="ORF">EIG94_07170</name>
    <name evidence="22" type="ORF">EIH03_08455</name>
    <name evidence="14" type="ORF">EP54_10165</name>
    <name evidence="13" type="ORF">EQ90_01420</name>
    <name evidence="17" type="ORF">GO814_07530</name>
    <name evidence="18" type="ORF">GO942_01270</name>
    <name evidence="20" type="ORF">GQX37_14655</name>
    <name evidence="19" type="ORF">GZ130_08125</name>
    <name evidence="16" type="ORF">LB359_11630</name>
    <name evidence="11" type="ORF">NCTC13131_01615</name>
    <name evidence="12" type="ORF">QU38_05135</name>
    <name evidence="3" type="ORF">SAMEA1029512_01122</name>
    <name evidence="4" type="ORF">SAMEA1029528_01987</name>
    <name evidence="5" type="ORF">SAMEA2078260_00090</name>
    <name evidence="7" type="ORF">SAMEA2078588_00397</name>
    <name evidence="8" type="ORF">SAMEA2080344_00530</name>
    <name evidence="6" type="ORF">SAMEA2081063_01523</name>
    <name evidence="9" type="ORF">SAMEA4008575_01010</name>
    <name evidence="10" type="ORF">SAMEA70146418_00462</name>
</gene>
<dbReference type="KEGG" id="saur:SABB_01399"/>
<dbReference type="EMBL" id="JAAFLG010000016">
    <property type="protein sequence ID" value="NDP56567.1"/>
    <property type="molecule type" value="Genomic_DNA"/>
</dbReference>
<dbReference type="Proteomes" id="UP000459702">
    <property type="component" value="Unassembled WGS sequence"/>
</dbReference>
<dbReference type="Proteomes" id="UP000442782">
    <property type="component" value="Unassembled WGS sequence"/>
</dbReference>
<evidence type="ECO:0000313" key="23">
    <source>
        <dbReference type="Proteomes" id="UP000032274"/>
    </source>
</evidence>
<dbReference type="Proteomes" id="UP000032274">
    <property type="component" value="Unassembled WGS sequence"/>
</dbReference>
<dbReference type="Proteomes" id="UP000251686">
    <property type="component" value="Unassembled WGS sequence"/>
</dbReference>
<evidence type="ECO:0000313" key="22">
    <source>
        <dbReference type="EMBL" id="RZI06943.1"/>
    </source>
</evidence>
<dbReference type="Proteomes" id="UP000547874">
    <property type="component" value="Unassembled WGS sequence"/>
</dbReference>
<reference evidence="19 33" key="10">
    <citation type="submission" date="2020-01" db="EMBL/GenBank/DDBJ databases">
        <title>Analysis of Virulence and Antimicrobial Resistance Gene Carriage in Staphylococcus aureus Infections in Equids Using Whole Genome Sequencing.</title>
        <authorList>
            <person name="Little S.V."/>
            <person name="Hillhouse A.E."/>
            <person name="Cohen N.D."/>
            <person name="Lawhon S.D."/>
            <person name="Bryan L.K."/>
        </authorList>
    </citation>
    <scope>NUCLEOTIDE SEQUENCE [LARGE SCALE GENOMIC DNA]</scope>
    <source>
        <strain evidence="19 33">61-017</strain>
    </source>
</reference>
<evidence type="ECO:0000313" key="30">
    <source>
        <dbReference type="Proteomes" id="UP000443708"/>
    </source>
</evidence>
<evidence type="ECO:0000313" key="29">
    <source>
        <dbReference type="Proteomes" id="UP000443506"/>
    </source>
</evidence>
<dbReference type="EMBL" id="CACTWD010000008">
    <property type="protein sequence ID" value="CAA4685233.1"/>
    <property type="molecule type" value="Genomic_DNA"/>
</dbReference>
<evidence type="ECO:0000313" key="34">
    <source>
        <dbReference type="Proteomes" id="UP000471199"/>
    </source>
</evidence>
<evidence type="ECO:0000313" key="33">
    <source>
        <dbReference type="Proteomes" id="UP000466646"/>
    </source>
</evidence>
<dbReference type="EMBL" id="CACTPI010000008">
    <property type="protein sequence ID" value="CAA4140700.1"/>
    <property type="molecule type" value="Genomic_DNA"/>
</dbReference>
<evidence type="ECO:0000313" key="31">
    <source>
        <dbReference type="Proteomes" id="UP000459586"/>
    </source>
</evidence>
<dbReference type="EMBL" id="RQTF01000139">
    <property type="protein sequence ID" value="RZI06943.1"/>
    <property type="molecule type" value="Genomic_DNA"/>
</dbReference>
<evidence type="ECO:0000313" key="7">
    <source>
        <dbReference type="EMBL" id="CAA6046797.1"/>
    </source>
</evidence>
<dbReference type="OMA" id="HTHHNMD"/>
<organism evidence="14">
    <name type="scientific">Staphylococcus aureus</name>
    <dbReference type="NCBI Taxonomy" id="1280"/>
    <lineage>
        <taxon>Bacteria</taxon>
        <taxon>Bacillati</taxon>
        <taxon>Bacillota</taxon>
        <taxon>Bacilli</taxon>
        <taxon>Bacillales</taxon>
        <taxon>Staphylococcaceae</taxon>
        <taxon>Staphylococcus</taxon>
    </lineage>
</organism>
<evidence type="ECO:0000313" key="32">
    <source>
        <dbReference type="Proteomes" id="UP000459702"/>
    </source>
</evidence>
<reference evidence="15" key="4">
    <citation type="journal article" date="2016" name="J. Infect. Dis.">
        <title>Comparative Genomics of Community-Associated Methicillin-Resistant Staphylococcus aureus Shows the Emergence of Clone ST8-USA300 in Geneva, Switzerland.</title>
        <authorList>
            <person name="Von Dach E."/>
            <person name="Diene S.M."/>
            <person name="Fankhauser C."/>
            <person name="Schrenzel J."/>
            <person name="Harbarth S."/>
            <person name="Francois P."/>
        </authorList>
    </citation>
    <scope>NUCLEOTIDE SEQUENCE</scope>
    <source>
        <strain evidence="15">MRSA_S26</strain>
    </source>
</reference>
<evidence type="ECO:0000313" key="3">
    <source>
        <dbReference type="EMBL" id="CAA4109564.1"/>
    </source>
</evidence>
<dbReference type="EMBL" id="CAIIGD010000001">
    <property type="protein sequence ID" value="CAC8195785.1"/>
    <property type="molecule type" value="Genomic_DNA"/>
</dbReference>
<evidence type="ECO:0000313" key="2">
    <source>
        <dbReference type="EMBL" id="ATC72448.1"/>
    </source>
</evidence>
<dbReference type="EMBL" id="CAIGXB010000002">
    <property type="protein sequence ID" value="CAC5784965.1"/>
    <property type="molecule type" value="Genomic_DNA"/>
</dbReference>
<evidence type="ECO:0000313" key="5">
    <source>
        <dbReference type="EMBL" id="CAA4265307.1"/>
    </source>
</evidence>
<evidence type="ECO:0000313" key="17">
    <source>
        <dbReference type="EMBL" id="MVK34986.1"/>
    </source>
</evidence>
<dbReference type="EMBL" id="JAIUEN010000097">
    <property type="protein sequence ID" value="MCE3362977.1"/>
    <property type="molecule type" value="Genomic_DNA"/>
</dbReference>
<reference evidence="16" key="12">
    <citation type="submission" date="2023-08" db="EMBL/GenBank/DDBJ databases">
        <authorList>
            <person name="Zhao H."/>
            <person name="Wang X."/>
        </authorList>
    </citation>
    <scope>NUCLEOTIDE SEQUENCE</scope>
    <source>
        <strain evidence="16">NC-4</strain>
    </source>
</reference>
<dbReference type="Proteomes" id="UP000052129">
    <property type="component" value="Unassembled WGS sequence"/>
</dbReference>
<evidence type="ECO:0000313" key="28">
    <source>
        <dbReference type="Proteomes" id="UP000442782"/>
    </source>
</evidence>
<dbReference type="Proteomes" id="UP000443506">
    <property type="component" value="Unassembled WGS sequence"/>
</dbReference>
<evidence type="ECO:0000313" key="10">
    <source>
        <dbReference type="EMBL" id="CAC8195785.1"/>
    </source>
</evidence>
<dbReference type="Proteomes" id="UP000505390">
    <property type="component" value="Unassembled WGS sequence"/>
</dbReference>
<dbReference type="Proteomes" id="UP000443708">
    <property type="component" value="Unassembled WGS sequence"/>
</dbReference>
<dbReference type="NCBIfam" id="TIGR00176">
    <property type="entry name" value="mobB"/>
    <property type="match status" value="1"/>
</dbReference>
<dbReference type="EMBL" id="LALQ01000043">
    <property type="protein sequence ID" value="KMR56572.1"/>
    <property type="molecule type" value="Genomic_DNA"/>
</dbReference>
<evidence type="ECO:0000313" key="14">
    <source>
        <dbReference type="EMBL" id="KMR56572.1"/>
    </source>
</evidence>
<evidence type="ECO:0000313" key="11">
    <source>
        <dbReference type="EMBL" id="CAD7354085.1"/>
    </source>
</evidence>
<dbReference type="EMBL" id="JAANEC010000150">
    <property type="protein sequence ID" value="NUY13735.1"/>
    <property type="molecule type" value="Genomic_DNA"/>
</dbReference>
<evidence type="ECO:0000313" key="6">
    <source>
        <dbReference type="EMBL" id="CAA4685233.1"/>
    </source>
</evidence>
<dbReference type="EMBL" id="JXIG01000622">
    <property type="protein sequence ID" value="KIT97521.1"/>
    <property type="molecule type" value="Genomic_DNA"/>
</dbReference>
<dbReference type="Gene3D" id="3.40.50.300">
    <property type="entry name" value="P-loop containing nucleotide triphosphate hydrolases"/>
    <property type="match status" value="1"/>
</dbReference>
<dbReference type="GO" id="GO:0006777">
    <property type="term" value="P:Mo-molybdopterin cofactor biosynthetic process"/>
    <property type="evidence" value="ECO:0007669"/>
    <property type="project" value="InterPro"/>
</dbReference>
<dbReference type="PANTHER" id="PTHR40072:SF1">
    <property type="entry name" value="MOLYBDOPTERIN-GUANINE DINUCLEOTIDE BIOSYNTHESIS ADAPTER PROTEIN"/>
    <property type="match status" value="1"/>
</dbReference>
<proteinExistence type="predicted"/>
<dbReference type="EMBL" id="CACURZ010000002">
    <property type="protein sequence ID" value="CAA6316134.1"/>
    <property type="molecule type" value="Genomic_DNA"/>
</dbReference>
<evidence type="ECO:0000313" key="25">
    <source>
        <dbReference type="Proteomes" id="UP000293434"/>
    </source>
</evidence>
<evidence type="ECO:0000313" key="24">
    <source>
        <dbReference type="Proteomes" id="UP000217245"/>
    </source>
</evidence>
<dbReference type="RefSeq" id="WP_000602937.1">
    <property type="nucleotide sequence ID" value="NC_021670.1"/>
</dbReference>
<reference evidence="14" key="1">
    <citation type="journal article" date="2015" name="J. Infect. Dis.">
        <title>Parallel Epidemics of Community-Associated Methicillin-Resistant Staphylococcus aureus USA300 Infection in North and South America.</title>
        <authorList>
            <person name="Planet P.J."/>
            <person name="Diaz L."/>
            <person name="Kolokotronis S.O."/>
            <person name="Narechania A."/>
            <person name="Reyes J."/>
            <person name="Xing G."/>
            <person name="Rincon S."/>
            <person name="Smith H."/>
            <person name="Panesso D."/>
            <person name="Ryan C."/>
            <person name="Smith D.P."/>
            <person name="Guzman M."/>
            <person name="Zurita J."/>
            <person name="Sebra R."/>
            <person name="Deikus G."/>
            <person name="Nolan R.L."/>
            <person name="Tenover F.C."/>
            <person name="Weinstock G.M."/>
            <person name="Robinson D.A."/>
            <person name="Arias C.A."/>
        </authorList>
    </citation>
    <scope>NUCLEOTIDE SEQUENCE</scope>
    <source>
        <strain evidence="13">CA15</strain>
        <strain evidence="14">M121</strain>
    </source>
</reference>
<evidence type="ECO:0000313" key="13">
    <source>
        <dbReference type="EMBL" id="KMR38139.1"/>
    </source>
</evidence>
<evidence type="ECO:0000313" key="19">
    <source>
        <dbReference type="EMBL" id="NDP56567.1"/>
    </source>
</evidence>
<evidence type="ECO:0000313" key="4">
    <source>
        <dbReference type="EMBL" id="CAA4140700.1"/>
    </source>
</evidence>
<dbReference type="Proteomes" id="UP001200271">
    <property type="component" value="Unassembled WGS sequence"/>
</dbReference>
<dbReference type="EMBL" id="WPXC01000004">
    <property type="protein sequence ID" value="MVM09321.1"/>
    <property type="molecule type" value="Genomic_DNA"/>
</dbReference>
<dbReference type="Proteomes" id="UP000442696">
    <property type="component" value="Unassembled WGS sequence"/>
</dbReference>
<dbReference type="AlphaFoldDB" id="A0A0D1HYT8"/>
<evidence type="ECO:0000313" key="26">
    <source>
        <dbReference type="Proteomes" id="UP000294017"/>
    </source>
</evidence>
<evidence type="ECO:0000313" key="35">
    <source>
        <dbReference type="Proteomes" id="UP000478867"/>
    </source>
</evidence>
<dbReference type="Proteomes" id="UP000478867">
    <property type="component" value="Unassembled WGS sequence"/>
</dbReference>
<dbReference type="EMBL" id="CACUNS010000002">
    <property type="protein sequence ID" value="CAA6046797.1"/>
    <property type="molecule type" value="Genomic_DNA"/>
</dbReference>
<evidence type="ECO:0000259" key="1">
    <source>
        <dbReference type="Pfam" id="PF03205"/>
    </source>
</evidence>
<evidence type="ECO:0000313" key="15">
    <source>
        <dbReference type="EMBL" id="KSA80071.1"/>
    </source>
</evidence>
<reference evidence="2 24" key="5">
    <citation type="submission" date="2017-09" db="EMBL/GenBank/DDBJ databases">
        <title>A single nucleotide polymorphism in the Staphylococcus aureus virulence regulator SaeR abolishes pathogenesis.</title>
        <authorList>
            <person name="Copin R.J."/>
            <person name="Sause W."/>
            <person name="Shopsin B."/>
            <person name="Torres V.J."/>
        </authorList>
    </citation>
    <scope>NUCLEOTIDE SEQUENCE [LARGE SCALE GENOMIC DNA]</scope>
    <source>
        <strain evidence="24">Newman</strain>
        <strain evidence="2">Newman_D2C</strain>
    </source>
</reference>
<dbReference type="EMBL" id="RQTC01000102">
    <property type="protein sequence ID" value="RZH93473.1"/>
    <property type="molecule type" value="Genomic_DNA"/>
</dbReference>
<dbReference type="EMBL" id="CACTQT010000001">
    <property type="protein sequence ID" value="CAA4265307.1"/>
    <property type="molecule type" value="Genomic_DNA"/>
</dbReference>
<dbReference type="Proteomes" id="UP000471199">
    <property type="component" value="Unassembled WGS sequence"/>
</dbReference>
<accession>A0A1E8WU22</accession>
<reference evidence="16" key="11">
    <citation type="journal article" date="2021" name="Front Med (Lausanne)">
        <title>The Prevalence and Determinants of Fusidic Acid Resistance Among Methicillin-Resistant Staphylococcus aureus Clinical Isolates in China.</title>
        <authorList>
            <person name="Zhao H."/>
            <person name="Wang X."/>
            <person name="Wang B."/>
            <person name="Xu Y."/>
            <person name="Rao L."/>
            <person name="Wan B."/>
            <person name="Guo Y."/>
            <person name="Wu X."/>
            <person name="Yu J."/>
            <person name="Chen L."/>
            <person name="Li M."/>
            <person name="Yu F."/>
        </authorList>
    </citation>
    <scope>NUCLEOTIDE SEQUENCE</scope>
    <source>
        <strain evidence="16">NC-4</strain>
    </source>
</reference>
<evidence type="ECO:0000313" key="21">
    <source>
        <dbReference type="EMBL" id="RZH93473.1"/>
    </source>
</evidence>
<dbReference type="SUPFAM" id="SSF52540">
    <property type="entry name" value="P-loop containing nucleoside triphosphate hydrolases"/>
    <property type="match status" value="1"/>
</dbReference>
<dbReference type="Proteomes" id="UP000293434">
    <property type="component" value="Unassembled WGS sequence"/>
</dbReference>
<dbReference type="PANTHER" id="PTHR40072">
    <property type="entry name" value="MOLYBDOPTERIN-GUANINE DINUCLEOTIDE BIOSYNTHESIS ADAPTER PROTEIN-RELATED"/>
    <property type="match status" value="1"/>
</dbReference>
<evidence type="ECO:0000313" key="27">
    <source>
        <dbReference type="Proteomes" id="UP000442696"/>
    </source>
</evidence>
<dbReference type="Proteomes" id="UP000459586">
    <property type="component" value="Unassembled WGS sequence"/>
</dbReference>
<evidence type="ECO:0000313" key="38">
    <source>
        <dbReference type="Proteomes" id="UP000547874"/>
    </source>
</evidence>
<evidence type="ECO:0000313" key="8">
    <source>
        <dbReference type="EMBL" id="CAA6316134.1"/>
    </source>
</evidence>
<dbReference type="EMBL" id="LALJ01000003">
    <property type="protein sequence ID" value="KMR38139.1"/>
    <property type="molecule type" value="Genomic_DNA"/>
</dbReference>
<dbReference type="Proteomes" id="UP000217245">
    <property type="component" value="Chromosome"/>
</dbReference>
<dbReference type="EMBL" id="UAUZ02000002">
    <property type="protein sequence ID" value="CAD7354085.1"/>
    <property type="molecule type" value="Genomic_DNA"/>
</dbReference>
<reference evidence="25 26" key="6">
    <citation type="submission" date="2018-11" db="EMBL/GenBank/DDBJ databases">
        <title>Genomic profiling of Staphylococcus species from a Poultry farm system in KwaZulu-Natal, South Africa.</title>
        <authorList>
            <person name="Amoako D.G."/>
            <person name="Somboro A.M."/>
            <person name="Abia A.L.K."/>
            <person name="Bester L.A."/>
            <person name="Essack S.Y."/>
        </authorList>
    </citation>
    <scope>NUCLEOTIDE SEQUENCE [LARGE SCALE GENOMIC DNA]</scope>
    <source>
        <strain evidence="22 26">SA12</strain>
        <strain evidence="21 25">SA9</strain>
    </source>
</reference>
<dbReference type="EMBL" id="WPTS01000027">
    <property type="protein sequence ID" value="MVK34986.1"/>
    <property type="molecule type" value="Genomic_DNA"/>
</dbReference>
<dbReference type="GO" id="GO:0005525">
    <property type="term" value="F:GTP binding"/>
    <property type="evidence" value="ECO:0007669"/>
    <property type="project" value="InterPro"/>
</dbReference>